<feature type="domain" description="Nucleotidyl transferase" evidence="7">
    <location>
        <begin position="5"/>
        <end position="220"/>
    </location>
</feature>
<comment type="catalytic activity">
    <reaction evidence="5">
        <text>N-acetyl-alpha-D-glucosamine 1-phosphate + UTP + H(+) = UDP-N-acetyl-alpha-D-glucosamine + diphosphate</text>
        <dbReference type="Rhea" id="RHEA:13509"/>
        <dbReference type="ChEBI" id="CHEBI:15378"/>
        <dbReference type="ChEBI" id="CHEBI:33019"/>
        <dbReference type="ChEBI" id="CHEBI:46398"/>
        <dbReference type="ChEBI" id="CHEBI:57705"/>
        <dbReference type="ChEBI" id="CHEBI:57776"/>
        <dbReference type="EC" id="2.7.7.23"/>
    </reaction>
</comment>
<comment type="catalytic activity">
    <reaction evidence="4">
        <text>alpha-D-glucosamine 1-phosphate + acetyl-CoA = N-acetyl-alpha-D-glucosamine 1-phosphate + CoA + H(+)</text>
        <dbReference type="Rhea" id="RHEA:13725"/>
        <dbReference type="ChEBI" id="CHEBI:15378"/>
        <dbReference type="ChEBI" id="CHEBI:57287"/>
        <dbReference type="ChEBI" id="CHEBI:57288"/>
        <dbReference type="ChEBI" id="CHEBI:57776"/>
        <dbReference type="ChEBI" id="CHEBI:58516"/>
        <dbReference type="EC" id="2.3.1.157"/>
    </reaction>
</comment>
<dbReference type="GO" id="GO:0003977">
    <property type="term" value="F:UDP-N-acetylglucosamine diphosphorylase activity"/>
    <property type="evidence" value="ECO:0007669"/>
    <property type="project" value="UniProtKB-EC"/>
</dbReference>
<keyword evidence="3" id="KW-0012">Acyltransferase</keyword>
<evidence type="ECO:0000256" key="1">
    <source>
        <dbReference type="ARBA" id="ARBA00022679"/>
    </source>
</evidence>
<sequence>MNIAGIILAAGKGTRIKSKDRNKVTLPFLNKPLIIYAVELLSGVANPVVVVVGAFYESVKDALRGHTVVYTHQRKRLGTAHAAKVGLKKLDNYSPTPEMVLISYGDHAMFYSKETVLKLIDLHKTEKAVMSIITTSFDSPNSLAWGRIIRKENNYIVDIVEQKDATQQQLKIKELNAGFYCFDFNFLKNNIKKIKKSKVSGEYYLTDLVKIAADQRNKVVGLKVHFSGVGIGINRYDELEESQKIYVQRGKD</sequence>
<dbReference type="PANTHER" id="PTHR43584">
    <property type="entry name" value="NUCLEOTIDYL TRANSFERASE"/>
    <property type="match status" value="1"/>
</dbReference>
<evidence type="ECO:0000256" key="6">
    <source>
        <dbReference type="ARBA" id="ARBA00049628"/>
    </source>
</evidence>
<name>A0A1F7GZ89_9BACT</name>
<evidence type="ECO:0000313" key="9">
    <source>
        <dbReference type="Proteomes" id="UP000177913"/>
    </source>
</evidence>
<evidence type="ECO:0000256" key="3">
    <source>
        <dbReference type="ARBA" id="ARBA00023315"/>
    </source>
</evidence>
<dbReference type="InterPro" id="IPR005835">
    <property type="entry name" value="NTP_transferase_dom"/>
</dbReference>
<comment type="caution">
    <text evidence="8">The sequence shown here is derived from an EMBL/GenBank/DDBJ whole genome shotgun (WGS) entry which is preliminary data.</text>
</comment>
<dbReference type="Proteomes" id="UP000177913">
    <property type="component" value="Unassembled WGS sequence"/>
</dbReference>
<protein>
    <recommendedName>
        <fullName evidence="7">Nucleotidyl transferase domain-containing protein</fullName>
    </recommendedName>
</protein>
<keyword evidence="2" id="KW-0548">Nucleotidyltransferase</keyword>
<dbReference type="AlphaFoldDB" id="A0A1F7GZ89"/>
<comment type="function">
    <text evidence="6">Catalyzes the last two sequential reactions in the de novo biosynthetic pathway for UDP-N-acetylglucosamine (UDP-GlcNAc). The C-terminal domain catalyzes the transfer of acetyl group from acetyl coenzyme A to glucosamine-1-phosphate (GlcN-1-P) to produce N-acetylglucosamine-1-phosphate (GlcNAc-1-P), which is converted into UDP-GlcNAc by the transfer of uridine 5-monophosphate (from uridine 5-triphosphate), a reaction catalyzed by the N-terminal domain.</text>
</comment>
<keyword evidence="1" id="KW-0808">Transferase</keyword>
<evidence type="ECO:0000259" key="7">
    <source>
        <dbReference type="Pfam" id="PF00483"/>
    </source>
</evidence>
<accession>A0A1F7GZ89</accession>
<dbReference type="Gene3D" id="3.90.550.10">
    <property type="entry name" value="Spore Coat Polysaccharide Biosynthesis Protein SpsA, Chain A"/>
    <property type="match status" value="1"/>
</dbReference>
<organism evidence="8 9">
    <name type="scientific">Candidatus Roizmanbacteria bacterium RIFCSPHIGHO2_02_FULL_38_11</name>
    <dbReference type="NCBI Taxonomy" id="1802039"/>
    <lineage>
        <taxon>Bacteria</taxon>
        <taxon>Candidatus Roizmaniibacteriota</taxon>
    </lineage>
</organism>
<dbReference type="InterPro" id="IPR029044">
    <property type="entry name" value="Nucleotide-diphossugar_trans"/>
</dbReference>
<gene>
    <name evidence="8" type="ORF">A3C25_05770</name>
</gene>
<dbReference type="InterPro" id="IPR050065">
    <property type="entry name" value="GlmU-like"/>
</dbReference>
<evidence type="ECO:0000313" key="8">
    <source>
        <dbReference type="EMBL" id="OGK24208.1"/>
    </source>
</evidence>
<proteinExistence type="predicted"/>
<evidence type="ECO:0000256" key="2">
    <source>
        <dbReference type="ARBA" id="ARBA00022695"/>
    </source>
</evidence>
<dbReference type="PANTHER" id="PTHR43584:SF3">
    <property type="entry name" value="BIFUNCTIONAL PROTEIN GLMU"/>
    <property type="match status" value="1"/>
</dbReference>
<dbReference type="SUPFAM" id="SSF53448">
    <property type="entry name" value="Nucleotide-diphospho-sugar transferases"/>
    <property type="match status" value="1"/>
</dbReference>
<dbReference type="EMBL" id="MFZO01000037">
    <property type="protein sequence ID" value="OGK24208.1"/>
    <property type="molecule type" value="Genomic_DNA"/>
</dbReference>
<evidence type="ECO:0000256" key="4">
    <source>
        <dbReference type="ARBA" id="ARBA00048247"/>
    </source>
</evidence>
<dbReference type="Pfam" id="PF00483">
    <property type="entry name" value="NTP_transferase"/>
    <property type="match status" value="1"/>
</dbReference>
<dbReference type="GO" id="GO:0019134">
    <property type="term" value="F:glucosamine-1-phosphate N-acetyltransferase activity"/>
    <property type="evidence" value="ECO:0007669"/>
    <property type="project" value="UniProtKB-EC"/>
</dbReference>
<reference evidence="8 9" key="1">
    <citation type="journal article" date="2016" name="Nat. Commun.">
        <title>Thousands of microbial genomes shed light on interconnected biogeochemical processes in an aquifer system.</title>
        <authorList>
            <person name="Anantharaman K."/>
            <person name="Brown C.T."/>
            <person name="Hug L.A."/>
            <person name="Sharon I."/>
            <person name="Castelle C.J."/>
            <person name="Probst A.J."/>
            <person name="Thomas B.C."/>
            <person name="Singh A."/>
            <person name="Wilkins M.J."/>
            <person name="Karaoz U."/>
            <person name="Brodie E.L."/>
            <person name="Williams K.H."/>
            <person name="Hubbard S.S."/>
            <person name="Banfield J.F."/>
        </authorList>
    </citation>
    <scope>NUCLEOTIDE SEQUENCE [LARGE SCALE GENOMIC DNA]</scope>
</reference>
<evidence type="ECO:0000256" key="5">
    <source>
        <dbReference type="ARBA" id="ARBA00048493"/>
    </source>
</evidence>